<feature type="domain" description="DUF985" evidence="1">
    <location>
        <begin position="11"/>
        <end position="125"/>
    </location>
</feature>
<evidence type="ECO:0000313" key="3">
    <source>
        <dbReference type="Proteomes" id="UP000316628"/>
    </source>
</evidence>
<dbReference type="EMBL" id="VFPP01000001">
    <property type="protein sequence ID" value="TQM79668.1"/>
    <property type="molecule type" value="Genomic_DNA"/>
</dbReference>
<organism evidence="2 3">
    <name type="scientific">Saccharothrix saharensis</name>
    <dbReference type="NCBI Taxonomy" id="571190"/>
    <lineage>
        <taxon>Bacteria</taxon>
        <taxon>Bacillati</taxon>
        <taxon>Actinomycetota</taxon>
        <taxon>Actinomycetes</taxon>
        <taxon>Pseudonocardiales</taxon>
        <taxon>Pseudonocardiaceae</taxon>
        <taxon>Saccharothrix</taxon>
    </lineage>
</organism>
<proteinExistence type="predicted"/>
<protein>
    <recommendedName>
        <fullName evidence="1">DUF985 domain-containing protein</fullName>
    </recommendedName>
</protein>
<dbReference type="RefSeq" id="WP_425473809.1">
    <property type="nucleotide sequence ID" value="NZ_VFPP01000001.1"/>
</dbReference>
<sequence length="154" mass="16695">MNGVPGSSADEVLAELGMAELPVEGGWFAQSWRSAEVSAIYYLLREGEFSGVHKLDHVEVYAHHRGAPLRMLLLHPDGTVTTPVLGPDVTAGQRPQVVVPAGVWQAGEPDGEWSLVGTVVVPPYTDDIVTFGEADTLAPRYPSHADLVRRLCRR</sequence>
<dbReference type="InterPro" id="IPR014710">
    <property type="entry name" value="RmlC-like_jellyroll"/>
</dbReference>
<dbReference type="InterPro" id="IPR009327">
    <property type="entry name" value="Cupin_DUF985"/>
</dbReference>
<dbReference type="CDD" id="cd06121">
    <property type="entry name" value="cupin_YML079wp"/>
    <property type="match status" value="1"/>
</dbReference>
<accession>A0A543JA04</accession>
<evidence type="ECO:0000259" key="1">
    <source>
        <dbReference type="Pfam" id="PF06172"/>
    </source>
</evidence>
<reference evidence="2 3" key="1">
    <citation type="submission" date="2019-06" db="EMBL/GenBank/DDBJ databases">
        <title>Sequencing the genomes of 1000 actinobacteria strains.</title>
        <authorList>
            <person name="Klenk H.-P."/>
        </authorList>
    </citation>
    <scope>NUCLEOTIDE SEQUENCE [LARGE SCALE GENOMIC DNA]</scope>
    <source>
        <strain evidence="2 3">DSM 45456</strain>
    </source>
</reference>
<dbReference type="InterPro" id="IPR011051">
    <property type="entry name" value="RmlC_Cupin_sf"/>
</dbReference>
<dbReference type="SUPFAM" id="SSF51182">
    <property type="entry name" value="RmlC-like cupins"/>
    <property type="match status" value="1"/>
</dbReference>
<name>A0A543JA04_9PSEU</name>
<keyword evidence="3" id="KW-1185">Reference proteome</keyword>
<dbReference type="PANTHER" id="PTHR33387:SF3">
    <property type="entry name" value="DUF985 DOMAIN-CONTAINING PROTEIN"/>
    <property type="match status" value="1"/>
</dbReference>
<dbReference type="InterPro" id="IPR039935">
    <property type="entry name" value="YML079W-like"/>
</dbReference>
<dbReference type="Proteomes" id="UP000316628">
    <property type="component" value="Unassembled WGS sequence"/>
</dbReference>
<dbReference type="PANTHER" id="PTHR33387">
    <property type="entry name" value="RMLC-LIKE JELLY ROLL FOLD PROTEIN"/>
    <property type="match status" value="1"/>
</dbReference>
<dbReference type="Pfam" id="PF06172">
    <property type="entry name" value="Cupin_5"/>
    <property type="match status" value="1"/>
</dbReference>
<evidence type="ECO:0000313" key="2">
    <source>
        <dbReference type="EMBL" id="TQM79668.1"/>
    </source>
</evidence>
<gene>
    <name evidence="2" type="ORF">FHX81_1978</name>
</gene>
<dbReference type="Gene3D" id="2.60.120.10">
    <property type="entry name" value="Jelly Rolls"/>
    <property type="match status" value="1"/>
</dbReference>
<comment type="caution">
    <text evidence="2">The sequence shown here is derived from an EMBL/GenBank/DDBJ whole genome shotgun (WGS) entry which is preliminary data.</text>
</comment>
<dbReference type="AlphaFoldDB" id="A0A543JA04"/>